<reference evidence="2" key="1">
    <citation type="submission" date="2021-02" db="EMBL/GenBank/DDBJ databases">
        <authorList>
            <person name="Palmer J.M."/>
        </authorList>
    </citation>
    <scope>NUCLEOTIDE SEQUENCE</scope>
    <source>
        <strain evidence="2">SCRP734</strain>
    </source>
</reference>
<dbReference type="AlphaFoldDB" id="A0A8T1W3M2"/>
<dbReference type="Proteomes" id="UP000694044">
    <property type="component" value="Unassembled WGS sequence"/>
</dbReference>
<dbReference type="OrthoDB" id="127990at2759"/>
<evidence type="ECO:0000256" key="1">
    <source>
        <dbReference type="SAM" id="MobiDB-lite"/>
    </source>
</evidence>
<proteinExistence type="predicted"/>
<dbReference type="EMBL" id="JAGDFM010000096">
    <property type="protein sequence ID" value="KAG7386634.1"/>
    <property type="molecule type" value="Genomic_DNA"/>
</dbReference>
<name>A0A8T1W3M2_9STRA</name>
<evidence type="ECO:0000313" key="3">
    <source>
        <dbReference type="Proteomes" id="UP000694044"/>
    </source>
</evidence>
<comment type="caution">
    <text evidence="2">The sequence shown here is derived from an EMBL/GenBank/DDBJ whole genome shotgun (WGS) entry which is preliminary data.</text>
</comment>
<gene>
    <name evidence="2" type="ORF">PHYPSEUDO_015418</name>
</gene>
<keyword evidence="3" id="KW-1185">Reference proteome</keyword>
<feature type="region of interest" description="Disordered" evidence="1">
    <location>
        <begin position="85"/>
        <end position="121"/>
    </location>
</feature>
<protein>
    <submittedName>
        <fullName evidence="2">Uncharacterized protein</fullName>
    </submittedName>
</protein>
<accession>A0A8T1W3M2</accession>
<organism evidence="2 3">
    <name type="scientific">Phytophthora pseudosyringae</name>
    <dbReference type="NCBI Taxonomy" id="221518"/>
    <lineage>
        <taxon>Eukaryota</taxon>
        <taxon>Sar</taxon>
        <taxon>Stramenopiles</taxon>
        <taxon>Oomycota</taxon>
        <taxon>Peronosporomycetes</taxon>
        <taxon>Peronosporales</taxon>
        <taxon>Peronosporaceae</taxon>
        <taxon>Phytophthora</taxon>
    </lineage>
</organism>
<evidence type="ECO:0000313" key="2">
    <source>
        <dbReference type="EMBL" id="KAG7386634.1"/>
    </source>
</evidence>
<feature type="compositionally biased region" description="Low complexity" evidence="1">
    <location>
        <begin position="90"/>
        <end position="117"/>
    </location>
</feature>
<sequence>MSTVEVIASGVTAFAASPATYRFVITRNAAGKMNILLEDRASRKQWCTGYLAEDEYVTTRNSIQNARLEDYIKVFKKIFRSSMEQHSDSDTSNGNSWSSSAESDAGSSSSDELSSSEAEGKPEHKLIPLKYDAFQLKLSVNFTLLESTWTVNYVFQLEPISLERIRALETKLRDLEEEQAERKRPQQGSNYQMVHLDATSFNNVGVNCTGLIRWSALETNGFELLPNKAEIRCLQAGWYMLSLAVFLTPSTANDYVELQLNGKSIRRGRVSRINEPCSVSCVRSSYLKVNDVLQVVVPSSQDVAAALTAAKLGG</sequence>